<dbReference type="Proteomes" id="UP000019116">
    <property type="component" value="Chromosome 1B"/>
</dbReference>
<dbReference type="Gramene" id="TraesCS1B02G414900.1">
    <property type="protein sequence ID" value="TraesCS1B02G414900.1.cds1"/>
    <property type="gene ID" value="TraesCS1B02G414900"/>
</dbReference>
<dbReference type="SUPFAM" id="SSF52540">
    <property type="entry name" value="P-loop containing nucleoside triphosphate hydrolases"/>
    <property type="match status" value="1"/>
</dbReference>
<keyword evidence="2 3" id="KW-0808">Transferase</keyword>
<keyword evidence="7" id="KW-1185">Reference proteome</keyword>
<dbReference type="EnsemblPlants" id="TraesCS1B02G414900.1">
    <property type="protein sequence ID" value="TraesCS1B02G414900.1.cds1"/>
    <property type="gene ID" value="TraesCS1B02G414900"/>
</dbReference>
<dbReference type="STRING" id="4565.A0A3B5Z577"/>
<dbReference type="EC" id="2.8.2.-" evidence="3"/>
<dbReference type="InterPro" id="IPR027417">
    <property type="entry name" value="P-loop_NTPase"/>
</dbReference>
<sequence>MLREPQGNLRRLAEFLGCAFSEAEEKAGVVDAILELCGMEKLMEPGVNQSGEKTGEHSSVRKGVADDRSNHMTPEMAARLDKIVQEALHGTGFSFGIPTPQ</sequence>
<accession>A0A3B5Z577</accession>
<organism evidence="6">
    <name type="scientific">Triticum aestivum</name>
    <name type="common">Wheat</name>
    <dbReference type="NCBI Taxonomy" id="4565"/>
    <lineage>
        <taxon>Eukaryota</taxon>
        <taxon>Viridiplantae</taxon>
        <taxon>Streptophyta</taxon>
        <taxon>Embryophyta</taxon>
        <taxon>Tracheophyta</taxon>
        <taxon>Spermatophyta</taxon>
        <taxon>Magnoliopsida</taxon>
        <taxon>Liliopsida</taxon>
        <taxon>Poales</taxon>
        <taxon>Poaceae</taxon>
        <taxon>BOP clade</taxon>
        <taxon>Pooideae</taxon>
        <taxon>Triticodae</taxon>
        <taxon>Triticeae</taxon>
        <taxon>Triticinae</taxon>
        <taxon>Triticum</taxon>
    </lineage>
</organism>
<dbReference type="Gene3D" id="3.40.50.300">
    <property type="entry name" value="P-loop containing nucleotide triphosphate hydrolases"/>
    <property type="match status" value="1"/>
</dbReference>
<feature type="region of interest" description="Disordered" evidence="4">
    <location>
        <begin position="45"/>
        <end position="71"/>
    </location>
</feature>
<evidence type="ECO:0000259" key="5">
    <source>
        <dbReference type="Pfam" id="PF00685"/>
    </source>
</evidence>
<dbReference type="Gramene" id="TraesCS1B03G1118600.1">
    <property type="protein sequence ID" value="TraesCS1B03G1118600.1.CDS1"/>
    <property type="gene ID" value="TraesCS1B03G1118600"/>
</dbReference>
<feature type="compositionally biased region" description="Basic and acidic residues" evidence="4">
    <location>
        <begin position="53"/>
        <end position="70"/>
    </location>
</feature>
<evidence type="ECO:0000313" key="7">
    <source>
        <dbReference type="Proteomes" id="UP000019116"/>
    </source>
</evidence>
<dbReference type="Gramene" id="TraesKAR1B01G0423040.1">
    <property type="protein sequence ID" value="cds.TraesKAR1B01G0423040.1"/>
    <property type="gene ID" value="TraesKAR1B01G0423040"/>
</dbReference>
<dbReference type="InterPro" id="IPR000863">
    <property type="entry name" value="Sulfotransferase_dom"/>
</dbReference>
<evidence type="ECO:0000256" key="4">
    <source>
        <dbReference type="SAM" id="MobiDB-lite"/>
    </source>
</evidence>
<evidence type="ECO:0000256" key="3">
    <source>
        <dbReference type="RuleBase" id="RU361155"/>
    </source>
</evidence>
<proteinExistence type="inferred from homology"/>
<dbReference type="Pfam" id="PF00685">
    <property type="entry name" value="Sulfotransfer_1"/>
    <property type="match status" value="1"/>
</dbReference>
<name>A0A3B5Z577_WHEAT</name>
<dbReference type="SMR" id="A0A3B5Z577"/>
<feature type="domain" description="Sulfotransferase" evidence="5">
    <location>
        <begin position="1"/>
        <end position="92"/>
    </location>
</feature>
<evidence type="ECO:0000313" key="6">
    <source>
        <dbReference type="EnsemblPlants" id="TraesCS1B02G414900.1.cds1"/>
    </source>
</evidence>
<protein>
    <recommendedName>
        <fullName evidence="3">Sulfotransferase</fullName>
        <ecNumber evidence="3">2.8.2.-</ecNumber>
    </recommendedName>
</protein>
<evidence type="ECO:0000256" key="1">
    <source>
        <dbReference type="ARBA" id="ARBA00005771"/>
    </source>
</evidence>
<reference evidence="6" key="1">
    <citation type="submission" date="2018-08" db="EMBL/GenBank/DDBJ databases">
        <authorList>
            <person name="Rossello M."/>
        </authorList>
    </citation>
    <scope>NUCLEOTIDE SEQUENCE [LARGE SCALE GENOMIC DNA]</scope>
    <source>
        <strain evidence="6">cv. Chinese Spring</strain>
    </source>
</reference>
<dbReference type="GO" id="GO:0008146">
    <property type="term" value="F:sulfotransferase activity"/>
    <property type="evidence" value="ECO:0007669"/>
    <property type="project" value="InterPro"/>
</dbReference>
<comment type="similarity">
    <text evidence="1 3">Belongs to the sulfotransferase 1 family.</text>
</comment>
<dbReference type="AlphaFoldDB" id="A0A3B5Z577"/>
<dbReference type="OrthoDB" id="692105at2759"/>
<dbReference type="OMA" id="CRIDQMK"/>
<reference evidence="6" key="2">
    <citation type="submission" date="2018-10" db="UniProtKB">
        <authorList>
            <consortium name="EnsemblPlants"/>
        </authorList>
    </citation>
    <scope>IDENTIFICATION</scope>
</reference>
<dbReference type="PANTHER" id="PTHR11783">
    <property type="entry name" value="SULFOTRANSFERASE SULT"/>
    <property type="match status" value="1"/>
</dbReference>
<evidence type="ECO:0000256" key="2">
    <source>
        <dbReference type="ARBA" id="ARBA00022679"/>
    </source>
</evidence>